<gene>
    <name evidence="1" type="ORF">F5984_21125</name>
</gene>
<proteinExistence type="predicted"/>
<keyword evidence="2" id="KW-1185">Reference proteome</keyword>
<evidence type="ECO:0000313" key="1">
    <source>
        <dbReference type="EMBL" id="KAB7727574.1"/>
    </source>
</evidence>
<dbReference type="RefSeq" id="WP_152126209.1">
    <property type="nucleotide sequence ID" value="NZ_WELI01000010.1"/>
</dbReference>
<comment type="caution">
    <text evidence="1">The sequence shown here is derived from an EMBL/GenBank/DDBJ whole genome shotgun (WGS) entry which is preliminary data.</text>
</comment>
<organism evidence="1 2">
    <name type="scientific">Rudanella paleaurantiibacter</name>
    <dbReference type="NCBI Taxonomy" id="2614655"/>
    <lineage>
        <taxon>Bacteria</taxon>
        <taxon>Pseudomonadati</taxon>
        <taxon>Bacteroidota</taxon>
        <taxon>Cytophagia</taxon>
        <taxon>Cytophagales</taxon>
        <taxon>Cytophagaceae</taxon>
        <taxon>Rudanella</taxon>
    </lineage>
</organism>
<dbReference type="AlphaFoldDB" id="A0A7J5TU90"/>
<reference evidence="1 2" key="1">
    <citation type="submission" date="2019-10" db="EMBL/GenBank/DDBJ databases">
        <title>Rudanella paleaurantiibacter sp. nov., isolated from sludge.</title>
        <authorList>
            <person name="Xu S.Q."/>
        </authorList>
    </citation>
    <scope>NUCLEOTIDE SEQUENCE [LARGE SCALE GENOMIC DNA]</scope>
    <source>
        <strain evidence="1 2">HX-22-17</strain>
    </source>
</reference>
<dbReference type="EMBL" id="WELI01000010">
    <property type="protein sequence ID" value="KAB7727574.1"/>
    <property type="molecule type" value="Genomic_DNA"/>
</dbReference>
<accession>A0A7J5TU90</accession>
<sequence>MKRASFLYLSVLLLVGLQTGCINTKPRPMYIPCAVSQDVFVERCTKLLTDNGYKIIEANPTLARVRATKAQSQYNQGENMQYNGPYLFDATYTQGSNIIISVATTIRVYQADETPFVLQTHNESRNTSSADKKYFVPILNGLRKVCAQP</sequence>
<evidence type="ECO:0000313" key="2">
    <source>
        <dbReference type="Proteomes" id="UP000488299"/>
    </source>
</evidence>
<protein>
    <submittedName>
        <fullName evidence="1">Uncharacterized protein</fullName>
    </submittedName>
</protein>
<name>A0A7J5TU90_9BACT</name>
<dbReference type="Proteomes" id="UP000488299">
    <property type="component" value="Unassembled WGS sequence"/>
</dbReference>